<accession>A0A2J6PZI7</accession>
<organism evidence="3 4">
    <name type="scientific">Hyaloscypha hepaticicola</name>
    <dbReference type="NCBI Taxonomy" id="2082293"/>
    <lineage>
        <taxon>Eukaryota</taxon>
        <taxon>Fungi</taxon>
        <taxon>Dikarya</taxon>
        <taxon>Ascomycota</taxon>
        <taxon>Pezizomycotina</taxon>
        <taxon>Leotiomycetes</taxon>
        <taxon>Helotiales</taxon>
        <taxon>Hyaloscyphaceae</taxon>
        <taxon>Hyaloscypha</taxon>
    </lineage>
</organism>
<evidence type="ECO:0000256" key="1">
    <source>
        <dbReference type="SAM" id="MobiDB-lite"/>
    </source>
</evidence>
<keyword evidence="2" id="KW-0812">Transmembrane</keyword>
<keyword evidence="2" id="KW-1133">Transmembrane helix</keyword>
<evidence type="ECO:0008006" key="5">
    <source>
        <dbReference type="Google" id="ProtNLM"/>
    </source>
</evidence>
<dbReference type="Proteomes" id="UP000235672">
    <property type="component" value="Unassembled WGS sequence"/>
</dbReference>
<dbReference type="AlphaFoldDB" id="A0A2J6PZI7"/>
<keyword evidence="2" id="KW-0472">Membrane</keyword>
<reference evidence="3 4" key="1">
    <citation type="submission" date="2016-05" db="EMBL/GenBank/DDBJ databases">
        <title>A degradative enzymes factory behind the ericoid mycorrhizal symbiosis.</title>
        <authorList>
            <consortium name="DOE Joint Genome Institute"/>
            <person name="Martino E."/>
            <person name="Morin E."/>
            <person name="Grelet G."/>
            <person name="Kuo A."/>
            <person name="Kohler A."/>
            <person name="Daghino S."/>
            <person name="Barry K."/>
            <person name="Choi C."/>
            <person name="Cichocki N."/>
            <person name="Clum A."/>
            <person name="Copeland A."/>
            <person name="Hainaut M."/>
            <person name="Haridas S."/>
            <person name="Labutti K."/>
            <person name="Lindquist E."/>
            <person name="Lipzen A."/>
            <person name="Khouja H.-R."/>
            <person name="Murat C."/>
            <person name="Ohm R."/>
            <person name="Olson A."/>
            <person name="Spatafora J."/>
            <person name="Veneault-Fourrey C."/>
            <person name="Henrissat B."/>
            <person name="Grigoriev I."/>
            <person name="Martin F."/>
            <person name="Perotto S."/>
        </authorList>
    </citation>
    <scope>NUCLEOTIDE SEQUENCE [LARGE SCALE GENOMIC DNA]</scope>
    <source>
        <strain evidence="3 4">UAMH 7357</strain>
    </source>
</reference>
<sequence>MCCSPLNACTTSGWCLGSSGYHYRGSCTDRSWASIACISICKYQSQSILYQCSAGYFIRTFCCSEVQTESCFANNFTLPPYFSGQAYSPGLFQAVSVPGTTVSSSASISQQTGTTTVLSPSQSTNFNSSRTSYGISFAIGLAVGLPLGILGVGILAFLIWRERGQRSEERGKVKRRSSLASPYQHLAPARPVEDPYEIPEFRNELSANR</sequence>
<keyword evidence="4" id="KW-1185">Reference proteome</keyword>
<feature type="region of interest" description="Disordered" evidence="1">
    <location>
        <begin position="169"/>
        <end position="209"/>
    </location>
</feature>
<evidence type="ECO:0000313" key="4">
    <source>
        <dbReference type="Proteomes" id="UP000235672"/>
    </source>
</evidence>
<evidence type="ECO:0000256" key="2">
    <source>
        <dbReference type="SAM" id="Phobius"/>
    </source>
</evidence>
<gene>
    <name evidence="3" type="ORF">NA56DRAFT_202424</name>
</gene>
<proteinExistence type="predicted"/>
<dbReference type="STRING" id="1745343.A0A2J6PZI7"/>
<evidence type="ECO:0000313" key="3">
    <source>
        <dbReference type="EMBL" id="PMD19441.1"/>
    </source>
</evidence>
<dbReference type="EMBL" id="KZ613489">
    <property type="protein sequence ID" value="PMD19441.1"/>
    <property type="molecule type" value="Genomic_DNA"/>
</dbReference>
<protein>
    <recommendedName>
        <fullName evidence="5">Mid2 domain-containing protein</fullName>
    </recommendedName>
</protein>
<name>A0A2J6PZI7_9HELO</name>
<dbReference type="OrthoDB" id="5215637at2759"/>
<feature type="transmembrane region" description="Helical" evidence="2">
    <location>
        <begin position="133"/>
        <end position="160"/>
    </location>
</feature>